<dbReference type="AlphaFoldDB" id="A0A6M4J0L0"/>
<dbReference type="KEGG" id="ggr:HKW67_22060"/>
<dbReference type="EMBL" id="CP053085">
    <property type="protein sequence ID" value="QJR38021.1"/>
    <property type="molecule type" value="Genomic_DNA"/>
</dbReference>
<evidence type="ECO:0008006" key="3">
    <source>
        <dbReference type="Google" id="ProtNLM"/>
    </source>
</evidence>
<dbReference type="Gene3D" id="1.25.40.10">
    <property type="entry name" value="Tetratricopeptide repeat domain"/>
    <property type="match status" value="1"/>
</dbReference>
<proteinExistence type="predicted"/>
<protein>
    <recommendedName>
        <fullName evidence="3">Tetratricopeptide repeat protein</fullName>
    </recommendedName>
</protein>
<dbReference type="Proteomes" id="UP000500938">
    <property type="component" value="Chromosome"/>
</dbReference>
<keyword evidence="2" id="KW-1185">Reference proteome</keyword>
<reference evidence="1 2" key="1">
    <citation type="submission" date="2020-05" db="EMBL/GenBank/DDBJ databases">
        <title>Complete genome sequence of Gemmatimonas greenlandica TET16.</title>
        <authorList>
            <person name="Zeng Y."/>
        </authorList>
    </citation>
    <scope>NUCLEOTIDE SEQUENCE [LARGE SCALE GENOMIC DNA]</scope>
    <source>
        <strain evidence="1 2">TET16</strain>
    </source>
</reference>
<evidence type="ECO:0000313" key="2">
    <source>
        <dbReference type="Proteomes" id="UP000500938"/>
    </source>
</evidence>
<dbReference type="InterPro" id="IPR011990">
    <property type="entry name" value="TPR-like_helical_dom_sf"/>
</dbReference>
<sequence>MTDRLATMRVMAAKQPTNPLARFGLANELLKAGLLDEAELELAAYLALHDDEGNGWLRYADTLHALGKQDAARAACDKGVEAATRHGHATLVSEFEEREY</sequence>
<accession>A0A6M4J0L0</accession>
<name>A0A6M4J0L0_9BACT</name>
<organism evidence="1 2">
    <name type="scientific">Gemmatimonas groenlandica</name>
    <dbReference type="NCBI Taxonomy" id="2732249"/>
    <lineage>
        <taxon>Bacteria</taxon>
        <taxon>Pseudomonadati</taxon>
        <taxon>Gemmatimonadota</taxon>
        <taxon>Gemmatimonadia</taxon>
        <taxon>Gemmatimonadales</taxon>
        <taxon>Gemmatimonadaceae</taxon>
        <taxon>Gemmatimonas</taxon>
    </lineage>
</organism>
<dbReference type="RefSeq" id="WP_171227457.1">
    <property type="nucleotide sequence ID" value="NZ_CP053085.1"/>
</dbReference>
<evidence type="ECO:0000313" key="1">
    <source>
        <dbReference type="EMBL" id="QJR38021.1"/>
    </source>
</evidence>
<dbReference type="SUPFAM" id="SSF48452">
    <property type="entry name" value="TPR-like"/>
    <property type="match status" value="1"/>
</dbReference>
<gene>
    <name evidence="1" type="ORF">HKW67_22060</name>
</gene>